<dbReference type="InterPro" id="IPR040026">
    <property type="entry name" value="FliD"/>
</dbReference>
<dbReference type="EMBL" id="CP063656">
    <property type="protein sequence ID" value="QOW20124.1"/>
    <property type="molecule type" value="Genomic_DNA"/>
</dbReference>
<feature type="compositionally biased region" description="Low complexity" evidence="6">
    <location>
        <begin position="291"/>
        <end position="305"/>
    </location>
</feature>
<evidence type="ECO:0000259" key="8">
    <source>
        <dbReference type="Pfam" id="PF07195"/>
    </source>
</evidence>
<keyword evidence="9" id="KW-0282">Flagellum</keyword>
<evidence type="ECO:0000313" key="10">
    <source>
        <dbReference type="Proteomes" id="UP000594059"/>
    </source>
</evidence>
<dbReference type="InterPro" id="IPR010809">
    <property type="entry name" value="FliD_C"/>
</dbReference>
<comment type="subcellular location">
    <subcellularLocation>
        <location evidence="5">Secreted</location>
    </subcellularLocation>
    <subcellularLocation>
        <location evidence="5">Bacterial flagellum</location>
    </subcellularLocation>
</comment>
<evidence type="ECO:0000313" key="9">
    <source>
        <dbReference type="EMBL" id="QOW20124.1"/>
    </source>
</evidence>
<dbReference type="Pfam" id="PF02465">
    <property type="entry name" value="FliD_N"/>
    <property type="match status" value="1"/>
</dbReference>
<evidence type="ECO:0000256" key="6">
    <source>
        <dbReference type="SAM" id="MobiDB-lite"/>
    </source>
</evidence>
<keyword evidence="10" id="KW-1185">Reference proteome</keyword>
<proteinExistence type="inferred from homology"/>
<dbReference type="AlphaFoldDB" id="A0A7S6UH47"/>
<evidence type="ECO:0000256" key="4">
    <source>
        <dbReference type="ARBA" id="ARBA00023143"/>
    </source>
</evidence>
<dbReference type="KEGG" id="lcic:INQ41_03545"/>
<dbReference type="GO" id="GO:0009424">
    <property type="term" value="C:bacterial-type flagellum hook"/>
    <property type="evidence" value="ECO:0007669"/>
    <property type="project" value="UniProtKB-UniRule"/>
</dbReference>
<dbReference type="RefSeq" id="WP_193986259.1">
    <property type="nucleotide sequence ID" value="NZ_CP063656.1"/>
</dbReference>
<accession>A0A7S6UH47</accession>
<comment type="similarity">
    <text evidence="1 5">Belongs to the FliD family.</text>
</comment>
<gene>
    <name evidence="9" type="primary">fliD</name>
    <name evidence="9" type="ORF">INQ41_03545</name>
</gene>
<dbReference type="Pfam" id="PF07195">
    <property type="entry name" value="FliD_C"/>
    <property type="match status" value="1"/>
</dbReference>
<dbReference type="Pfam" id="PF07196">
    <property type="entry name" value="Flagellin_IN"/>
    <property type="match status" value="1"/>
</dbReference>
<dbReference type="Proteomes" id="UP000594059">
    <property type="component" value="Chromosome"/>
</dbReference>
<reference evidence="9 10" key="1">
    <citation type="submission" date="2020-10" db="EMBL/GenBank/DDBJ databases">
        <title>complete genome sequencing of Lysobacter sp. H21R20.</title>
        <authorList>
            <person name="Bae J.-W."/>
            <person name="Lee S.-Y."/>
        </authorList>
    </citation>
    <scope>NUCLEOTIDE SEQUENCE [LARGE SCALE GENOMIC DNA]</scope>
    <source>
        <strain evidence="9 10">H21R20</strain>
    </source>
</reference>
<evidence type="ECO:0000256" key="1">
    <source>
        <dbReference type="ARBA" id="ARBA00009764"/>
    </source>
</evidence>
<feature type="domain" description="Flagellar hook-associated protein 2 C-terminal" evidence="8">
    <location>
        <begin position="219"/>
        <end position="434"/>
    </location>
</feature>
<dbReference type="PANTHER" id="PTHR30288">
    <property type="entry name" value="FLAGELLAR CAP/ASSEMBLY PROTEIN FLID"/>
    <property type="match status" value="1"/>
</dbReference>
<evidence type="ECO:0000256" key="3">
    <source>
        <dbReference type="ARBA" id="ARBA00023054"/>
    </source>
</evidence>
<name>A0A7S6UH47_9GAMM</name>
<keyword evidence="3 5" id="KW-0175">Coiled coil</keyword>
<evidence type="ECO:0000256" key="2">
    <source>
        <dbReference type="ARBA" id="ARBA00011255"/>
    </source>
</evidence>
<evidence type="ECO:0000256" key="5">
    <source>
        <dbReference type="RuleBase" id="RU362066"/>
    </source>
</evidence>
<keyword evidence="9" id="KW-0969">Cilium</keyword>
<keyword evidence="9" id="KW-0966">Cell projection</keyword>
<comment type="function">
    <text evidence="5">Required for morphogenesis and for the elongation of the flagellar filament by facilitating polymerization of the flagellin monomers at the tip of growing filament. Forms a capping structure, which prevents flagellin subunits (transported through the central channel of the flagellum) from leaking out without polymerization at the distal end.</text>
</comment>
<dbReference type="GO" id="GO:0009421">
    <property type="term" value="C:bacterial-type flagellum filament cap"/>
    <property type="evidence" value="ECO:0007669"/>
    <property type="project" value="InterPro"/>
</dbReference>
<feature type="coiled-coil region" evidence="5">
    <location>
        <begin position="390"/>
        <end position="417"/>
    </location>
</feature>
<organism evidence="9 10">
    <name type="scientific">Novilysobacter ciconiae</name>
    <dbReference type="NCBI Taxonomy" id="2781022"/>
    <lineage>
        <taxon>Bacteria</taxon>
        <taxon>Pseudomonadati</taxon>
        <taxon>Pseudomonadota</taxon>
        <taxon>Gammaproteobacteria</taxon>
        <taxon>Lysobacterales</taxon>
        <taxon>Lysobacteraceae</taxon>
        <taxon>Novilysobacter</taxon>
    </lineage>
</organism>
<keyword evidence="4 5" id="KW-0975">Bacterial flagellum</keyword>
<evidence type="ECO:0000259" key="7">
    <source>
        <dbReference type="Pfam" id="PF02465"/>
    </source>
</evidence>
<dbReference type="InterPro" id="IPR003481">
    <property type="entry name" value="FliD_N"/>
</dbReference>
<feature type="domain" description="Flagellar hook-associated protein 2 N-terminal" evidence="7">
    <location>
        <begin position="14"/>
        <end position="106"/>
    </location>
</feature>
<dbReference type="InterPro" id="IPR010810">
    <property type="entry name" value="Flagellin_hook_IN_motif"/>
</dbReference>
<protein>
    <recommendedName>
        <fullName evidence="5">Flagellar hook-associated protein 2</fullName>
        <shortName evidence="5">HAP2</shortName>
    </recommendedName>
    <alternativeName>
        <fullName evidence="5">Flagellar cap protein</fullName>
    </alternativeName>
</protein>
<dbReference type="GO" id="GO:0071973">
    <property type="term" value="P:bacterial-type flagellum-dependent cell motility"/>
    <property type="evidence" value="ECO:0007669"/>
    <property type="project" value="TreeGrafter"/>
</dbReference>
<dbReference type="PANTHER" id="PTHR30288:SF0">
    <property type="entry name" value="FLAGELLAR HOOK-ASSOCIATED PROTEIN 2"/>
    <property type="match status" value="1"/>
</dbReference>
<dbReference type="GO" id="GO:0005576">
    <property type="term" value="C:extracellular region"/>
    <property type="evidence" value="ECO:0007669"/>
    <property type="project" value="UniProtKB-SubCell"/>
</dbReference>
<sequence length="452" mass="46100">MATISNPGFSSGLSGLIPQLVAAERAPGDARFNRIESVATAQISAFGKVTAGLSGLQGALAKFEGVGASLGRKVSVGTDAGFTATANTKAALGNYQISVESLATTHKLQSAALAKDAAGKDAQLGHGSLSITVGDGEAIEVEIAEGKGSLAEIRDAINAKAGGKEVTATLVRGDSGDVLVLASTKTGTDGRMQISTSGGDGGLEALASSGGTMTVADAGNDARVLIDGISRTSSSNRLDEAIDGITIDLTKAKPGENSSLSLTSDASPLKASMLSFISAYNTALSALRTQSASGGESSSGAPLSGDSAPRSITQSLRGAISANYAQLAELGLKTGVDGSLSLDGSKFDTAIAADPEAVQRLLGDEGALQKPMAAALKSLLGDDGMIKGRTDALNSRLKSLKTERERFDRRISDVQARYTRQFTALDMMVSQMQSTSSFLTQQLSQITQLKQS</sequence>
<keyword evidence="5" id="KW-0964">Secreted</keyword>
<dbReference type="GO" id="GO:0007155">
    <property type="term" value="P:cell adhesion"/>
    <property type="evidence" value="ECO:0007669"/>
    <property type="project" value="InterPro"/>
</dbReference>
<comment type="subunit">
    <text evidence="2 5">Homopentamer.</text>
</comment>
<feature type="region of interest" description="Disordered" evidence="6">
    <location>
        <begin position="291"/>
        <end position="310"/>
    </location>
</feature>